<dbReference type="PATRIC" id="fig|431306.5.peg.1775"/>
<keyword evidence="2 9" id="KW-0963">Cytoplasm</keyword>
<keyword evidence="5 9" id="KW-0547">Nucleotide-binding</keyword>
<feature type="site" description="Transition state stabilizer" evidence="9">
    <location>
        <position position="239"/>
    </location>
</feature>
<feature type="binding site" evidence="9">
    <location>
        <position position="385"/>
    </location>
    <ligand>
        <name>Mg(2+)</name>
        <dbReference type="ChEBI" id="CHEBI:18420"/>
    </ligand>
</feature>
<evidence type="ECO:0000256" key="8">
    <source>
        <dbReference type="ARBA" id="ARBA00022842"/>
    </source>
</evidence>
<keyword evidence="3 9" id="KW-0808">Transferase</keyword>
<comment type="similarity">
    <text evidence="1 9 10">Belongs to the acetokinase family.</text>
</comment>
<dbReference type="SUPFAM" id="SSF53067">
    <property type="entry name" value="Actin-like ATPase domain"/>
    <property type="match status" value="2"/>
</dbReference>
<comment type="cofactor">
    <cofactor evidence="9">
        <name>Mg(2+)</name>
        <dbReference type="ChEBI" id="CHEBI:18420"/>
    </cofactor>
    <cofactor evidence="9">
        <name>Mn(2+)</name>
        <dbReference type="ChEBI" id="CHEBI:29035"/>
    </cofactor>
    <text evidence="9">Mg(2+). Can also accept Mn(2+).</text>
</comment>
<feature type="binding site" evidence="9">
    <location>
        <begin position="334"/>
        <end position="338"/>
    </location>
    <ligand>
        <name>ATP</name>
        <dbReference type="ChEBI" id="CHEBI:30616"/>
    </ligand>
</feature>
<dbReference type="GO" id="GO:0006085">
    <property type="term" value="P:acetyl-CoA biosynthetic process"/>
    <property type="evidence" value="ECO:0007669"/>
    <property type="project" value="UniProtKB-UniRule"/>
</dbReference>
<dbReference type="PROSITE" id="PS01076">
    <property type="entry name" value="ACETATE_KINASE_2"/>
    <property type="match status" value="1"/>
</dbReference>
<name>A0A0U5F3W3_9PROT</name>
<comment type="function">
    <text evidence="9">Catalyzes the formation of acetyl phosphate from acetate and ATP. Can also catalyze the reverse reaction.</text>
</comment>
<evidence type="ECO:0000313" key="12">
    <source>
        <dbReference type="EMBL" id="NHO38140.1"/>
    </source>
</evidence>
<protein>
    <recommendedName>
        <fullName evidence="9">Acetate kinase</fullName>
        <ecNumber evidence="9">2.7.2.1</ecNumber>
    </recommendedName>
    <alternativeName>
        <fullName evidence="9">Acetokinase</fullName>
    </alternativeName>
</protein>
<dbReference type="PIRSF" id="PIRSF000722">
    <property type="entry name" value="Acetate_prop_kin"/>
    <property type="match status" value="1"/>
</dbReference>
<feature type="binding site" evidence="9">
    <location>
        <begin position="281"/>
        <end position="283"/>
    </location>
    <ligand>
        <name>ATP</name>
        <dbReference type="ChEBI" id="CHEBI:30616"/>
    </ligand>
</feature>
<keyword evidence="6 9" id="KW-0418">Kinase</keyword>
<dbReference type="STRING" id="431306.AGA_1737"/>
<dbReference type="InterPro" id="IPR000890">
    <property type="entry name" value="Aliphatic_acid_kin_short-chain"/>
</dbReference>
<proteinExistence type="inferred from homology"/>
<keyword evidence="4 9" id="KW-0479">Metal-binding</keyword>
<reference evidence="12 14" key="3">
    <citation type="journal article" date="2020" name="Int. J. Syst. Evol. Microbiol.">
        <title>Novel acetic acid bacteria from cider fermentations: Acetobacter conturbans sp. nov. and Acetobacter fallax sp. nov.</title>
        <authorList>
            <person name="Sombolestani A.S."/>
            <person name="Cleenwerck I."/>
            <person name="Cnockaert M."/>
            <person name="Borremans W."/>
            <person name="Wieme A.D."/>
            <person name="De Vuyst L."/>
            <person name="Vandamme P."/>
        </authorList>
    </citation>
    <scope>NUCLEOTIDE SEQUENCE [LARGE SCALE GENOMIC DNA]</scope>
    <source>
        <strain evidence="12 14">LMG 23848</strain>
    </source>
</reference>
<dbReference type="GO" id="GO:0008776">
    <property type="term" value="F:acetate kinase activity"/>
    <property type="evidence" value="ECO:0007669"/>
    <property type="project" value="UniProtKB-UniRule"/>
</dbReference>
<dbReference type="HAMAP" id="MF_00020">
    <property type="entry name" value="Acetate_kinase"/>
    <property type="match status" value="1"/>
</dbReference>
<evidence type="ECO:0000256" key="5">
    <source>
        <dbReference type="ARBA" id="ARBA00022741"/>
    </source>
</evidence>
<dbReference type="RefSeq" id="WP_059023797.1">
    <property type="nucleotide sequence ID" value="NZ_LN609302.1"/>
</dbReference>
<evidence type="ECO:0000313" key="14">
    <source>
        <dbReference type="Proteomes" id="UP000657200"/>
    </source>
</evidence>
<keyword evidence="7 9" id="KW-0067">ATP-binding</keyword>
<evidence type="ECO:0000256" key="4">
    <source>
        <dbReference type="ARBA" id="ARBA00022723"/>
    </source>
</evidence>
<reference evidence="13" key="2">
    <citation type="submission" date="2014-09" db="EMBL/GenBank/DDBJ databases">
        <authorList>
            <person name="Illeghems K.G."/>
        </authorList>
    </citation>
    <scope>NUCLEOTIDE SEQUENCE [LARGE SCALE GENOMIC DNA]</scope>
    <source>
        <strain evidence="13">LMG 23848T</strain>
    </source>
</reference>
<feature type="binding site" evidence="9">
    <location>
        <begin position="206"/>
        <end position="210"/>
    </location>
    <ligand>
        <name>ATP</name>
        <dbReference type="ChEBI" id="CHEBI:30616"/>
    </ligand>
</feature>
<comment type="catalytic activity">
    <reaction evidence="9">
        <text>acetate + ATP = acetyl phosphate + ADP</text>
        <dbReference type="Rhea" id="RHEA:11352"/>
        <dbReference type="ChEBI" id="CHEBI:22191"/>
        <dbReference type="ChEBI" id="CHEBI:30089"/>
        <dbReference type="ChEBI" id="CHEBI:30616"/>
        <dbReference type="ChEBI" id="CHEBI:456216"/>
        <dbReference type="EC" id="2.7.2.1"/>
    </reaction>
</comment>
<dbReference type="AlphaFoldDB" id="A0A0U5F3W3"/>
<evidence type="ECO:0000256" key="3">
    <source>
        <dbReference type="ARBA" id="ARBA00022679"/>
    </source>
</evidence>
<dbReference type="PANTHER" id="PTHR21060:SF21">
    <property type="entry name" value="ACETATE KINASE"/>
    <property type="match status" value="1"/>
</dbReference>
<comment type="subunit">
    <text evidence="9">Homodimer.</text>
</comment>
<dbReference type="EMBL" id="WOTE01000001">
    <property type="protein sequence ID" value="NHO38140.1"/>
    <property type="molecule type" value="Genomic_DNA"/>
</dbReference>
<evidence type="ECO:0000256" key="7">
    <source>
        <dbReference type="ARBA" id="ARBA00022840"/>
    </source>
</evidence>
<accession>A0A0U5F3W3</accession>
<evidence type="ECO:0000313" key="11">
    <source>
        <dbReference type="EMBL" id="CEF56013.1"/>
    </source>
</evidence>
<dbReference type="Pfam" id="PF00871">
    <property type="entry name" value="Acetate_kinase"/>
    <property type="match status" value="1"/>
</dbReference>
<feature type="binding site" evidence="9">
    <location>
        <position position="91"/>
    </location>
    <ligand>
        <name>substrate</name>
    </ligand>
</feature>
<dbReference type="InterPro" id="IPR023865">
    <property type="entry name" value="Aliphatic_acid_kinase_CS"/>
</dbReference>
<dbReference type="PRINTS" id="PR00471">
    <property type="entry name" value="ACETATEKNASE"/>
</dbReference>
<dbReference type="Proteomes" id="UP000068250">
    <property type="component" value="Chromosome I"/>
</dbReference>
<feature type="active site" description="Proton donor/acceptor" evidence="9">
    <location>
        <position position="148"/>
    </location>
</feature>
<dbReference type="GO" id="GO:0006083">
    <property type="term" value="P:acetate metabolic process"/>
    <property type="evidence" value="ECO:0007669"/>
    <property type="project" value="TreeGrafter"/>
</dbReference>
<dbReference type="Proteomes" id="UP000657200">
    <property type="component" value="Unassembled WGS sequence"/>
</dbReference>
<evidence type="ECO:0000256" key="2">
    <source>
        <dbReference type="ARBA" id="ARBA00022490"/>
    </source>
</evidence>
<reference evidence="11" key="1">
    <citation type="submission" date="2014-09" db="EMBL/GenBank/DDBJ databases">
        <authorList>
            <person name="Magalhaes I.L.F."/>
            <person name="Oliveira U."/>
            <person name="Santos F.R."/>
            <person name="Vidigal T.H.D.A."/>
            <person name="Brescovit A.D."/>
            <person name="Santos A.J."/>
        </authorList>
    </citation>
    <scope>NUCLEOTIDE SEQUENCE</scope>
    <source>
        <strain evidence="11">LMG 23848T</strain>
    </source>
</reference>
<evidence type="ECO:0000313" key="13">
    <source>
        <dbReference type="Proteomes" id="UP000068250"/>
    </source>
</evidence>
<dbReference type="NCBIfam" id="TIGR00016">
    <property type="entry name" value="ackA"/>
    <property type="match status" value="1"/>
</dbReference>
<evidence type="ECO:0000256" key="9">
    <source>
        <dbReference type="HAMAP-Rule" id="MF_00020"/>
    </source>
</evidence>
<evidence type="ECO:0000256" key="10">
    <source>
        <dbReference type="RuleBase" id="RU003835"/>
    </source>
</evidence>
<feature type="binding site" evidence="9">
    <location>
        <position position="16"/>
    </location>
    <ligand>
        <name>ATP</name>
        <dbReference type="ChEBI" id="CHEBI:30616"/>
    </ligand>
</feature>
<dbReference type="PANTHER" id="PTHR21060">
    <property type="entry name" value="ACETATE KINASE"/>
    <property type="match status" value="1"/>
</dbReference>
<dbReference type="InterPro" id="IPR004372">
    <property type="entry name" value="Ac/propionate_kinase"/>
</dbReference>
<sequence>MSNIIVVFNAGSSSLKFTVFAIEQKSLIEKLIKGRLEYDEDVFHFFASNQNDQTIEKQTHALNKNKPLEFLFNWLKEHEQRQHNIVGIGHRIVHGGPDFLDPVRVTPTVLKQLEALTPFAPLHQPQTLAPVHNIAEYDQDLPQIACFDTAFHRTIPDIARLLPLPQRYKEKGVRRYGFHGLSFDFLAQRLQQIDPELASGRTILAHLGNGASLCALKDGKSLETTMGFSALDGLMMGSRCGMIDPGALLYMLKEENADWNILVNTLYHQSGLLGVSGLSSDMRVLRAHLAHETDPLLRTHIQQALSLSAYRIVEEIGALVAIMEGLDGIVFTAGIGEHDATLRKDVCGALGWLGLKLDDDANSRHASIISQPESTIRVRVEPTHEELVICQKVLPFVQDQL</sequence>
<dbReference type="GO" id="GO:0005524">
    <property type="term" value="F:ATP binding"/>
    <property type="evidence" value="ECO:0007669"/>
    <property type="project" value="UniProtKB-KW"/>
</dbReference>
<dbReference type="GO" id="GO:0000287">
    <property type="term" value="F:magnesium ion binding"/>
    <property type="evidence" value="ECO:0007669"/>
    <property type="project" value="UniProtKB-UniRule"/>
</dbReference>
<comment type="pathway">
    <text evidence="9">Metabolic intermediate biosynthesis; acetyl-CoA biosynthesis; acetyl-CoA from acetate: step 1/2.</text>
</comment>
<feature type="binding site" evidence="9">
    <location>
        <position position="9"/>
    </location>
    <ligand>
        <name>Mg(2+)</name>
        <dbReference type="ChEBI" id="CHEBI:18420"/>
    </ligand>
</feature>
<dbReference type="Gene3D" id="3.30.420.40">
    <property type="match status" value="2"/>
</dbReference>
<dbReference type="GO" id="GO:0005829">
    <property type="term" value="C:cytosol"/>
    <property type="evidence" value="ECO:0007669"/>
    <property type="project" value="TreeGrafter"/>
</dbReference>
<evidence type="ECO:0000256" key="6">
    <source>
        <dbReference type="ARBA" id="ARBA00022777"/>
    </source>
</evidence>
<evidence type="ECO:0000256" key="1">
    <source>
        <dbReference type="ARBA" id="ARBA00008748"/>
    </source>
</evidence>
<gene>
    <name evidence="9 11" type="primary">ackA</name>
    <name evidence="11" type="ORF">AGA_1737</name>
    <name evidence="12" type="ORF">GOB80_00325</name>
</gene>
<dbReference type="EMBL" id="LN609302">
    <property type="protein sequence ID" value="CEF56013.1"/>
    <property type="molecule type" value="Genomic_DNA"/>
</dbReference>
<dbReference type="OrthoDB" id="9802453at2"/>
<dbReference type="EC" id="2.7.2.1" evidence="9"/>
<keyword evidence="14" id="KW-1185">Reference proteome</keyword>
<dbReference type="UniPathway" id="UPA00340">
    <property type="reaction ID" value="UER00458"/>
</dbReference>
<organism evidence="11 13">
    <name type="scientific">Acetobacter ghanensis</name>
    <dbReference type="NCBI Taxonomy" id="431306"/>
    <lineage>
        <taxon>Bacteria</taxon>
        <taxon>Pseudomonadati</taxon>
        <taxon>Pseudomonadota</taxon>
        <taxon>Alphaproteobacteria</taxon>
        <taxon>Acetobacterales</taxon>
        <taxon>Acetobacteraceae</taxon>
        <taxon>Acetobacter</taxon>
    </lineage>
</organism>
<comment type="subcellular location">
    <subcellularLocation>
        <location evidence="9">Cytoplasm</location>
    </subcellularLocation>
</comment>
<feature type="site" description="Transition state stabilizer" evidence="9">
    <location>
        <position position="179"/>
    </location>
</feature>
<dbReference type="InterPro" id="IPR043129">
    <property type="entry name" value="ATPase_NBD"/>
</dbReference>
<keyword evidence="8 9" id="KW-0460">Magnesium</keyword>